<dbReference type="InterPro" id="IPR011044">
    <property type="entry name" value="Quino_amine_DH_bsu"/>
</dbReference>
<feature type="chain" id="PRO_5032847437" evidence="1">
    <location>
        <begin position="23"/>
        <end position="390"/>
    </location>
</feature>
<evidence type="ECO:0000313" key="3">
    <source>
        <dbReference type="EMBL" id="MBB5191385.1"/>
    </source>
</evidence>
<organism evidence="3 4">
    <name type="scientific">Silvimonas terrae</name>
    <dbReference type="NCBI Taxonomy" id="300266"/>
    <lineage>
        <taxon>Bacteria</taxon>
        <taxon>Pseudomonadati</taxon>
        <taxon>Pseudomonadota</taxon>
        <taxon>Betaproteobacteria</taxon>
        <taxon>Neisseriales</taxon>
        <taxon>Chitinibacteraceae</taxon>
        <taxon>Silvimonas</taxon>
    </lineage>
</organism>
<evidence type="ECO:0000256" key="1">
    <source>
        <dbReference type="SAM" id="SignalP"/>
    </source>
</evidence>
<feature type="signal peptide" evidence="1">
    <location>
        <begin position="1"/>
        <end position="22"/>
    </location>
</feature>
<dbReference type="PANTHER" id="PTHR34512">
    <property type="entry name" value="CELL SURFACE PROTEIN"/>
    <property type="match status" value="1"/>
</dbReference>
<dbReference type="Gene3D" id="2.130.10.10">
    <property type="entry name" value="YVTN repeat-like/Quinoprotein amine dehydrogenase"/>
    <property type="match status" value="1"/>
</dbReference>
<dbReference type="EMBL" id="JACHHN010000004">
    <property type="protein sequence ID" value="MBB5191385.1"/>
    <property type="molecule type" value="Genomic_DNA"/>
</dbReference>
<evidence type="ECO:0000259" key="2">
    <source>
        <dbReference type="Pfam" id="PF13360"/>
    </source>
</evidence>
<dbReference type="Pfam" id="PF13360">
    <property type="entry name" value="PQQ_2"/>
    <property type="match status" value="1"/>
</dbReference>
<dbReference type="SUPFAM" id="SSF50969">
    <property type="entry name" value="YVTN repeat-like/Quinoprotein amine dehydrogenase"/>
    <property type="match status" value="1"/>
</dbReference>
<accession>A0A840RDI0</accession>
<keyword evidence="1" id="KW-0732">Signal</keyword>
<keyword evidence="4" id="KW-1185">Reference proteome</keyword>
<dbReference type="PANTHER" id="PTHR34512:SF30">
    <property type="entry name" value="OUTER MEMBRANE PROTEIN ASSEMBLY FACTOR BAMB"/>
    <property type="match status" value="1"/>
</dbReference>
<evidence type="ECO:0000313" key="4">
    <source>
        <dbReference type="Proteomes" id="UP000543030"/>
    </source>
</evidence>
<name>A0A840RDI0_9NEIS</name>
<dbReference type="Proteomes" id="UP000543030">
    <property type="component" value="Unassembled WGS sequence"/>
</dbReference>
<dbReference type="InterPro" id="IPR002372">
    <property type="entry name" value="PQQ_rpt_dom"/>
</dbReference>
<dbReference type="RefSeq" id="WP_184100346.1">
    <property type="nucleotide sequence ID" value="NZ_JACHHN010000004.1"/>
</dbReference>
<reference evidence="3 4" key="1">
    <citation type="submission" date="2020-08" db="EMBL/GenBank/DDBJ databases">
        <title>Genomic Encyclopedia of Type Strains, Phase IV (KMG-IV): sequencing the most valuable type-strain genomes for metagenomic binning, comparative biology and taxonomic classification.</title>
        <authorList>
            <person name="Goeker M."/>
        </authorList>
    </citation>
    <scope>NUCLEOTIDE SEQUENCE [LARGE SCALE GENOMIC DNA]</scope>
    <source>
        <strain evidence="3 4">DSM 18233</strain>
    </source>
</reference>
<sequence length="390" mass="42451">MKSAIRHTWLASALATALIFTACGGGGDAHDEKNPRLTPTLIPKPVDPAPENQANIELRVASSTNFDNAYVPIEINPALITPLWELDAGPCFAIALFTADRLTWAENNCGWELDTHIRSANLDTGQTTWRYSFGPAEENRVRSLGLSGGDLNVWSPDRNLVTTLDLQTGKLKGTSTVTAPPVASDGRYDYFLASANGNATAIKLYDKTTSELVYTLNNPDVQAFNSCRAITIVPGGNNDLLAYYNCDRGSIVQHYELASGVMTWHQISARTDWRTGRNFGLPVVANGVVYLLVTESNELLALDQKDGSLLWQWKPDEPNAMVNSDMVVTKNLAIVGGPDEHTSAIDLSTHQSVMSLPGQGALHISATGKLYILDRFAYNDGILLRAFNLN</sequence>
<proteinExistence type="predicted"/>
<dbReference type="PROSITE" id="PS51257">
    <property type="entry name" value="PROKAR_LIPOPROTEIN"/>
    <property type="match status" value="1"/>
</dbReference>
<protein>
    <submittedName>
        <fullName evidence="3">Outer membrane protein assembly factor BamB</fullName>
    </submittedName>
</protein>
<gene>
    <name evidence="3" type="ORF">HNQ50_002115</name>
</gene>
<dbReference type="AlphaFoldDB" id="A0A840RDI0"/>
<comment type="caution">
    <text evidence="3">The sequence shown here is derived from an EMBL/GenBank/DDBJ whole genome shotgun (WGS) entry which is preliminary data.</text>
</comment>
<dbReference type="InterPro" id="IPR015943">
    <property type="entry name" value="WD40/YVTN_repeat-like_dom_sf"/>
</dbReference>
<feature type="domain" description="Pyrrolo-quinoline quinone repeat" evidence="2">
    <location>
        <begin position="250"/>
        <end position="347"/>
    </location>
</feature>